<keyword evidence="2" id="KW-1185">Reference proteome</keyword>
<dbReference type="InterPro" id="IPR023393">
    <property type="entry name" value="START-like_dom_sf"/>
</dbReference>
<evidence type="ECO:0000313" key="2">
    <source>
        <dbReference type="Proteomes" id="UP001500893"/>
    </source>
</evidence>
<sequence>MRTIDESAPVVVRLSTVIDAPLETVWNLHTGIDAWAEWNTHVDEARLDGPLQPGSSFRWKTHGLDITSTLYEIVPGARIVWGGPANGIDGVHVWTFEADGGQVTVRTEESWAGAPVEAAVEELGQALEQSLQSWLVALKSRAEQHA</sequence>
<comment type="caution">
    <text evidence="1">The sequence shown here is derived from an EMBL/GenBank/DDBJ whole genome shotgun (WGS) entry which is preliminary data.</text>
</comment>
<dbReference type="Pfam" id="PF10604">
    <property type="entry name" value="Polyketide_cyc2"/>
    <property type="match status" value="1"/>
</dbReference>
<evidence type="ECO:0000313" key="1">
    <source>
        <dbReference type="EMBL" id="GAA3117434.1"/>
    </source>
</evidence>
<proteinExistence type="predicted"/>
<dbReference type="Proteomes" id="UP001500893">
    <property type="component" value="Unassembled WGS sequence"/>
</dbReference>
<dbReference type="InterPro" id="IPR019587">
    <property type="entry name" value="Polyketide_cyclase/dehydratase"/>
</dbReference>
<dbReference type="EMBL" id="BAAAVM010000001">
    <property type="protein sequence ID" value="GAA3117434.1"/>
    <property type="molecule type" value="Genomic_DNA"/>
</dbReference>
<accession>A0ABP6MKF5</accession>
<name>A0ABP6MKF5_9ACTN</name>
<dbReference type="SUPFAM" id="SSF55961">
    <property type="entry name" value="Bet v1-like"/>
    <property type="match status" value="1"/>
</dbReference>
<dbReference type="RefSeq" id="WP_345046357.1">
    <property type="nucleotide sequence ID" value="NZ_BAAAVM010000001.1"/>
</dbReference>
<dbReference type="Gene3D" id="3.30.530.20">
    <property type="match status" value="1"/>
</dbReference>
<protein>
    <submittedName>
        <fullName evidence="1">SRPBCC family protein</fullName>
    </submittedName>
</protein>
<reference evidence="2" key="1">
    <citation type="journal article" date="2019" name="Int. J. Syst. Evol. Microbiol.">
        <title>The Global Catalogue of Microorganisms (GCM) 10K type strain sequencing project: providing services to taxonomists for standard genome sequencing and annotation.</title>
        <authorList>
            <consortium name="The Broad Institute Genomics Platform"/>
            <consortium name="The Broad Institute Genome Sequencing Center for Infectious Disease"/>
            <person name="Wu L."/>
            <person name="Ma J."/>
        </authorList>
    </citation>
    <scope>NUCLEOTIDE SEQUENCE [LARGE SCALE GENOMIC DNA]</scope>
    <source>
        <strain evidence="2">JCM 11574</strain>
    </source>
</reference>
<gene>
    <name evidence="1" type="ORF">GCM10010521_01430</name>
</gene>
<organism evidence="1 2">
    <name type="scientific">Streptomyces rameus</name>
    <dbReference type="NCBI Taxonomy" id="68261"/>
    <lineage>
        <taxon>Bacteria</taxon>
        <taxon>Bacillati</taxon>
        <taxon>Actinomycetota</taxon>
        <taxon>Actinomycetes</taxon>
        <taxon>Kitasatosporales</taxon>
        <taxon>Streptomycetaceae</taxon>
        <taxon>Streptomyces</taxon>
    </lineage>
</organism>